<keyword evidence="2" id="KW-1185">Reference proteome</keyword>
<sequence length="91" mass="10213">MLAYYASRRCVDIGRWIGCRPEASSESSECPRQLVTPALPTLLSVTQSRNGVSRSRFNSTSIKAIFAATDSQILVRYPLRTIHFKIMFISS</sequence>
<evidence type="ECO:0000313" key="2">
    <source>
        <dbReference type="Proteomes" id="UP000837857"/>
    </source>
</evidence>
<feature type="non-terminal residue" evidence="1">
    <location>
        <position position="91"/>
    </location>
</feature>
<protein>
    <submittedName>
        <fullName evidence="1">Uncharacterized protein</fullName>
    </submittedName>
</protein>
<gene>
    <name evidence="1" type="ORF">IPOD504_LOCUS13258</name>
</gene>
<name>A0ABN8IW98_9NEOP</name>
<evidence type="ECO:0000313" key="1">
    <source>
        <dbReference type="EMBL" id="CAH2066059.1"/>
    </source>
</evidence>
<dbReference type="EMBL" id="OW152816">
    <property type="protein sequence ID" value="CAH2066059.1"/>
    <property type="molecule type" value="Genomic_DNA"/>
</dbReference>
<reference evidence="1" key="1">
    <citation type="submission" date="2022-03" db="EMBL/GenBank/DDBJ databases">
        <authorList>
            <person name="Martin H S."/>
        </authorList>
    </citation>
    <scope>NUCLEOTIDE SEQUENCE</scope>
</reference>
<proteinExistence type="predicted"/>
<dbReference type="Proteomes" id="UP000837857">
    <property type="component" value="Chromosome 4"/>
</dbReference>
<accession>A0ABN8IW98</accession>
<organism evidence="1 2">
    <name type="scientific">Iphiclides podalirius</name>
    <name type="common">scarce swallowtail</name>
    <dbReference type="NCBI Taxonomy" id="110791"/>
    <lineage>
        <taxon>Eukaryota</taxon>
        <taxon>Metazoa</taxon>
        <taxon>Ecdysozoa</taxon>
        <taxon>Arthropoda</taxon>
        <taxon>Hexapoda</taxon>
        <taxon>Insecta</taxon>
        <taxon>Pterygota</taxon>
        <taxon>Neoptera</taxon>
        <taxon>Endopterygota</taxon>
        <taxon>Lepidoptera</taxon>
        <taxon>Glossata</taxon>
        <taxon>Ditrysia</taxon>
        <taxon>Papilionoidea</taxon>
        <taxon>Papilionidae</taxon>
        <taxon>Papilioninae</taxon>
        <taxon>Iphiclides</taxon>
    </lineage>
</organism>